<dbReference type="EMBL" id="AP017424">
    <property type="protein sequence ID" value="BAU82541.1"/>
    <property type="molecule type" value="Genomic_DNA"/>
</dbReference>
<dbReference type="Proteomes" id="UP000217676">
    <property type="component" value="Chromosome"/>
</dbReference>
<sequence>MALAGTFGCSSTPRASEATAVSPNPSSVVPSPPSVSRPPAASGKTFCRVDTPASWKQAQAAGMLQAARDESLDPMAVAPDGSSVIAASRRDGRVTLVWVRDHGRERTTIYTAADSGQGGLGLADFDGRWLVFGVLASNDVGSKWELFAWDSRAGGAPKSIARTHVGADGNPVPGPFLYPWVDNGKATWVQGVGNGKKDQKLTDVQRQVHLYDLASGTDKIVRTGRMAPSFFAGDTLVWPEAFAIDTPTKLTAATAGGKPGSLPAALAAADGSPASASDGTTWAWTGVGNKNLYAWRAGWPAPVTVVEGEAIDWVRVAGDVITWTDPTATWAADLRGRAYTRITPQYGGSNSHGSAVVVSYPGPDKRSVGYVFTSAGLAPLSCPR</sequence>
<proteinExistence type="predicted"/>
<gene>
    <name evidence="2" type="ORF">SLA_1603</name>
</gene>
<dbReference type="SUPFAM" id="SSF69304">
    <property type="entry name" value="Tricorn protease N-terminal domain"/>
    <property type="match status" value="1"/>
</dbReference>
<protein>
    <submittedName>
        <fullName evidence="2">Uncharacterized protein</fullName>
    </submittedName>
</protein>
<dbReference type="AlphaFoldDB" id="A0A160NXI4"/>
<feature type="compositionally biased region" description="Low complexity" evidence="1">
    <location>
        <begin position="18"/>
        <end position="29"/>
    </location>
</feature>
<reference evidence="2 3" key="1">
    <citation type="journal article" date="2016" name="Genome Announc.">
        <title>Complete Genome Sequence of Thiostrepton-Producing Streptomyces laurentii ATCC 31255.</title>
        <authorList>
            <person name="Doi K."/>
            <person name="Fujino Y."/>
            <person name="Nagayoshi Y."/>
            <person name="Ohshima T."/>
            <person name="Ogata S."/>
        </authorList>
    </citation>
    <scope>NUCLEOTIDE SEQUENCE [LARGE SCALE GENOMIC DNA]</scope>
    <source>
        <strain evidence="2 3">ATCC 31255</strain>
    </source>
</reference>
<evidence type="ECO:0000256" key="1">
    <source>
        <dbReference type="SAM" id="MobiDB-lite"/>
    </source>
</evidence>
<organism evidence="2 3">
    <name type="scientific">Streptomyces laurentii</name>
    <dbReference type="NCBI Taxonomy" id="39478"/>
    <lineage>
        <taxon>Bacteria</taxon>
        <taxon>Bacillati</taxon>
        <taxon>Actinomycetota</taxon>
        <taxon>Actinomycetes</taxon>
        <taxon>Kitasatosporales</taxon>
        <taxon>Streptomycetaceae</taxon>
        <taxon>Streptomyces</taxon>
    </lineage>
</organism>
<dbReference type="KEGG" id="slau:SLA_1603"/>
<name>A0A160NXI4_STRLU</name>
<evidence type="ECO:0000313" key="3">
    <source>
        <dbReference type="Proteomes" id="UP000217676"/>
    </source>
</evidence>
<evidence type="ECO:0000313" key="2">
    <source>
        <dbReference type="EMBL" id="BAU82541.1"/>
    </source>
</evidence>
<accession>A0A160NXI4</accession>
<feature type="region of interest" description="Disordered" evidence="1">
    <location>
        <begin position="1"/>
        <end position="44"/>
    </location>
</feature>
<keyword evidence="3" id="KW-1185">Reference proteome</keyword>